<organism evidence="3 4">
    <name type="scientific">Cohnella zeiphila</name>
    <dbReference type="NCBI Taxonomy" id="2761120"/>
    <lineage>
        <taxon>Bacteria</taxon>
        <taxon>Bacillati</taxon>
        <taxon>Bacillota</taxon>
        <taxon>Bacilli</taxon>
        <taxon>Bacillales</taxon>
        <taxon>Paenibacillaceae</taxon>
        <taxon>Cohnella</taxon>
    </lineage>
</organism>
<evidence type="ECO:0000256" key="1">
    <source>
        <dbReference type="ARBA" id="ARBA00023235"/>
    </source>
</evidence>
<dbReference type="SUPFAM" id="SSF51658">
    <property type="entry name" value="Xylose isomerase-like"/>
    <property type="match status" value="1"/>
</dbReference>
<gene>
    <name evidence="3" type="ORF">H7C18_16100</name>
</gene>
<evidence type="ECO:0000313" key="4">
    <source>
        <dbReference type="Proteomes" id="UP000564644"/>
    </source>
</evidence>
<dbReference type="Gene3D" id="3.20.20.150">
    <property type="entry name" value="Divalent-metal-dependent TIM barrel enzymes"/>
    <property type="match status" value="1"/>
</dbReference>
<dbReference type="Proteomes" id="UP000564644">
    <property type="component" value="Unassembled WGS sequence"/>
</dbReference>
<feature type="domain" description="Xylose isomerase-like TIM barrel" evidence="2">
    <location>
        <begin position="17"/>
        <end position="248"/>
    </location>
</feature>
<dbReference type="InterPro" id="IPR036237">
    <property type="entry name" value="Xyl_isomerase-like_sf"/>
</dbReference>
<accession>A0A7X0VVR9</accession>
<evidence type="ECO:0000259" key="2">
    <source>
        <dbReference type="Pfam" id="PF01261"/>
    </source>
</evidence>
<dbReference type="RefSeq" id="WP_185130112.1">
    <property type="nucleotide sequence ID" value="NZ_JACJVO010000020.1"/>
</dbReference>
<proteinExistence type="predicted"/>
<protein>
    <submittedName>
        <fullName evidence="3">Sugar phosphate isomerase/epimerase</fullName>
    </submittedName>
</protein>
<dbReference type="AlphaFoldDB" id="A0A7X0VVR9"/>
<dbReference type="InterPro" id="IPR050417">
    <property type="entry name" value="Sugar_Epim/Isomerase"/>
</dbReference>
<name>A0A7X0VVR9_9BACL</name>
<comment type="caution">
    <text evidence="3">The sequence shown here is derived from an EMBL/GenBank/DDBJ whole genome shotgun (WGS) entry which is preliminary data.</text>
</comment>
<dbReference type="Pfam" id="PF01261">
    <property type="entry name" value="AP_endonuc_2"/>
    <property type="match status" value="1"/>
</dbReference>
<keyword evidence="4" id="KW-1185">Reference proteome</keyword>
<evidence type="ECO:0000313" key="3">
    <source>
        <dbReference type="EMBL" id="MBB6732444.1"/>
    </source>
</evidence>
<dbReference type="PANTHER" id="PTHR43489:SF7">
    <property type="entry name" value="3-DEHYDRO-D-GULOSIDE 4-EPIMERASE-RELATED"/>
    <property type="match status" value="1"/>
</dbReference>
<dbReference type="GO" id="GO:0016853">
    <property type="term" value="F:isomerase activity"/>
    <property type="evidence" value="ECO:0007669"/>
    <property type="project" value="UniProtKB-KW"/>
</dbReference>
<dbReference type="PANTHER" id="PTHR43489">
    <property type="entry name" value="ISOMERASE"/>
    <property type="match status" value="1"/>
</dbReference>
<keyword evidence="1 3" id="KW-0413">Isomerase</keyword>
<reference evidence="3 4" key="1">
    <citation type="submission" date="2020-08" db="EMBL/GenBank/DDBJ databases">
        <title>Cohnella phylogeny.</title>
        <authorList>
            <person name="Dunlap C."/>
        </authorList>
    </citation>
    <scope>NUCLEOTIDE SEQUENCE [LARGE SCALE GENOMIC DNA]</scope>
    <source>
        <strain evidence="3 4">CBP 2801</strain>
    </source>
</reference>
<dbReference type="EMBL" id="JACJVO010000020">
    <property type="protein sequence ID" value="MBB6732444.1"/>
    <property type="molecule type" value="Genomic_DNA"/>
</dbReference>
<dbReference type="InterPro" id="IPR013022">
    <property type="entry name" value="Xyl_isomerase-like_TIM-brl"/>
</dbReference>
<sequence>MNGTTIGWCARIEEAPRVAELGFDFIECPVTALRLEEKDGLGERIRAYKASPVPVRAVNVFFPGDMKLTGPDTSAARIRAYVEVAADALSEIGVRTAVIGSGGARSVPDGWDPERAKEQLLDALAMMGGVFRGSGVTLAIEPLNRRESNIINRVAEAAAYAQAVGSESVRILADLYHMDLEGEKPEEVAGQAGWLAHVHLAAEGRVAPGTAPSRCRELFAALRRAGYEGAYSVECNAPLTEESLPYLRAAWEEARP</sequence>